<dbReference type="PROSITE" id="PS00150">
    <property type="entry name" value="ACYLPHOSPHATASE_1"/>
    <property type="match status" value="1"/>
</dbReference>
<feature type="active site" evidence="9">
    <location>
        <position position="27"/>
    </location>
</feature>
<dbReference type="Gene3D" id="3.30.110.120">
    <property type="match status" value="1"/>
</dbReference>
<reference evidence="12 13" key="1">
    <citation type="submission" date="2016-11" db="EMBL/GenBank/DDBJ databases">
        <authorList>
            <person name="Jaros S."/>
            <person name="Januszkiewicz K."/>
            <person name="Wedrychowicz H."/>
        </authorList>
    </citation>
    <scope>NUCLEOTIDE SEQUENCE [LARGE SCALE GENOMIC DNA]</scope>
    <source>
        <strain evidence="12 13">DSM 44523</strain>
    </source>
</reference>
<dbReference type="GO" id="GO:0008270">
    <property type="term" value="F:zinc ion binding"/>
    <property type="evidence" value="ECO:0007669"/>
    <property type="project" value="UniProtKB-KW"/>
</dbReference>
<evidence type="ECO:0000313" key="12">
    <source>
        <dbReference type="EMBL" id="SHG85163.1"/>
    </source>
</evidence>
<dbReference type="AlphaFoldDB" id="A0A1M5N819"/>
<dbReference type="Gene3D" id="3.30.420.360">
    <property type="match status" value="1"/>
</dbReference>
<dbReference type="InterPro" id="IPR017945">
    <property type="entry name" value="DHBP_synth_RibB-like_a/b_dom"/>
</dbReference>
<evidence type="ECO:0000256" key="6">
    <source>
        <dbReference type="ARBA" id="ARBA00022833"/>
    </source>
</evidence>
<dbReference type="InterPro" id="IPR001792">
    <property type="entry name" value="Acylphosphatase-like_dom"/>
</dbReference>
<proteinExistence type="inferred from homology"/>
<dbReference type="UniPathway" id="UPA00335"/>
<comment type="catalytic activity">
    <reaction evidence="9">
        <text>an acyl phosphate + H2O = a carboxylate + phosphate + H(+)</text>
        <dbReference type="Rhea" id="RHEA:14965"/>
        <dbReference type="ChEBI" id="CHEBI:15377"/>
        <dbReference type="ChEBI" id="CHEBI:15378"/>
        <dbReference type="ChEBI" id="CHEBI:29067"/>
        <dbReference type="ChEBI" id="CHEBI:43474"/>
        <dbReference type="ChEBI" id="CHEBI:59918"/>
        <dbReference type="EC" id="3.6.1.7"/>
    </reaction>
</comment>
<dbReference type="STRING" id="2017.SAMN05444320_11510"/>
<evidence type="ECO:0000256" key="7">
    <source>
        <dbReference type="ARBA" id="ARBA00048220"/>
    </source>
</evidence>
<dbReference type="Pfam" id="PF01300">
    <property type="entry name" value="Sua5_yciO_yrdC"/>
    <property type="match status" value="1"/>
</dbReference>
<comment type="similarity">
    <text evidence="2 8">Belongs to the carbamoyltransferase HypF family.</text>
</comment>
<dbReference type="PIRSF" id="PIRSF006256">
    <property type="entry name" value="CMPcnvr_hdrg_mat"/>
    <property type="match status" value="1"/>
</dbReference>
<dbReference type="GO" id="GO:0016874">
    <property type="term" value="F:ligase activity"/>
    <property type="evidence" value="ECO:0007669"/>
    <property type="project" value="UniProtKB-UniRule"/>
</dbReference>
<dbReference type="GO" id="GO:0003725">
    <property type="term" value="F:double-stranded RNA binding"/>
    <property type="evidence" value="ECO:0007669"/>
    <property type="project" value="InterPro"/>
</dbReference>
<evidence type="ECO:0000259" key="10">
    <source>
        <dbReference type="PROSITE" id="PS51160"/>
    </source>
</evidence>
<feature type="domain" description="YrdC-like" evidence="11">
    <location>
        <begin position="215"/>
        <end position="400"/>
    </location>
</feature>
<dbReference type="PROSITE" id="PS51163">
    <property type="entry name" value="YRDC"/>
    <property type="match status" value="1"/>
</dbReference>
<dbReference type="InterPro" id="IPR055128">
    <property type="entry name" value="HypF_C_2"/>
</dbReference>
<protein>
    <recommendedName>
        <fullName evidence="8">Carbamoyltransferase</fullName>
        <ecNumber evidence="8">6.2.-.-</ecNumber>
    </recommendedName>
</protein>
<dbReference type="PANTHER" id="PTHR42959">
    <property type="entry name" value="CARBAMOYLTRANSFERASE"/>
    <property type="match status" value="1"/>
</dbReference>
<dbReference type="Pfam" id="PF00708">
    <property type="entry name" value="Acylphosphatase"/>
    <property type="match status" value="1"/>
</dbReference>
<dbReference type="InterPro" id="IPR041440">
    <property type="entry name" value="HypF_C"/>
</dbReference>
<dbReference type="Proteomes" id="UP000184501">
    <property type="component" value="Unassembled WGS sequence"/>
</dbReference>
<keyword evidence="3" id="KW-0436">Ligase</keyword>
<comment type="pathway">
    <text evidence="1">Protein modification; [NiFe] hydrogenase maturation.</text>
</comment>
<comment type="catalytic activity">
    <reaction evidence="7">
        <text>C-terminal L-cysteinyl-[HypE protein] + carbamoyl phosphate + ATP + H2O = C-terminal S-carboxamide-L-cysteinyl-[HypE protein] + AMP + phosphate + diphosphate + H(+)</text>
        <dbReference type="Rhea" id="RHEA:55636"/>
        <dbReference type="Rhea" id="RHEA-COMP:14247"/>
        <dbReference type="Rhea" id="RHEA-COMP:14392"/>
        <dbReference type="ChEBI" id="CHEBI:15377"/>
        <dbReference type="ChEBI" id="CHEBI:15378"/>
        <dbReference type="ChEBI" id="CHEBI:30616"/>
        <dbReference type="ChEBI" id="CHEBI:33019"/>
        <dbReference type="ChEBI" id="CHEBI:43474"/>
        <dbReference type="ChEBI" id="CHEBI:58228"/>
        <dbReference type="ChEBI" id="CHEBI:76913"/>
        <dbReference type="ChEBI" id="CHEBI:139126"/>
        <dbReference type="ChEBI" id="CHEBI:456215"/>
    </reaction>
</comment>
<evidence type="ECO:0000256" key="5">
    <source>
        <dbReference type="ARBA" id="ARBA00022771"/>
    </source>
</evidence>
<dbReference type="RefSeq" id="WP_073489538.1">
    <property type="nucleotide sequence ID" value="NZ_FQVN01000015.1"/>
</dbReference>
<dbReference type="PANTHER" id="PTHR42959:SF1">
    <property type="entry name" value="CARBAMOYLTRANSFERASE HYPF"/>
    <property type="match status" value="1"/>
</dbReference>
<evidence type="ECO:0000256" key="8">
    <source>
        <dbReference type="PIRNR" id="PIRNR006256"/>
    </source>
</evidence>
<keyword evidence="6" id="KW-0862">Zinc</keyword>
<dbReference type="Pfam" id="PF07503">
    <property type="entry name" value="zf-HYPF"/>
    <property type="match status" value="2"/>
</dbReference>
<dbReference type="Pfam" id="PF17788">
    <property type="entry name" value="HypF_C"/>
    <property type="match status" value="1"/>
</dbReference>
<dbReference type="PROSITE" id="PS51160">
    <property type="entry name" value="ACYLPHOSPHATASE_3"/>
    <property type="match status" value="1"/>
</dbReference>
<evidence type="ECO:0000313" key="13">
    <source>
        <dbReference type="Proteomes" id="UP000184501"/>
    </source>
</evidence>
<name>A0A1M5N819_STRHI</name>
<feature type="domain" description="Acylphosphatase-like" evidence="10">
    <location>
        <begin position="12"/>
        <end position="100"/>
    </location>
</feature>
<gene>
    <name evidence="12" type="ORF">SAMN05444320_11510</name>
</gene>
<dbReference type="GO" id="GO:0016743">
    <property type="term" value="F:carboxyl- or carbamoyltransferase activity"/>
    <property type="evidence" value="ECO:0007669"/>
    <property type="project" value="UniProtKB-UniRule"/>
</dbReference>
<dbReference type="InterPro" id="IPR051060">
    <property type="entry name" value="Carbamoyltrans_HypF-like"/>
</dbReference>
<dbReference type="NCBIfam" id="TIGR00143">
    <property type="entry name" value="hypF"/>
    <property type="match status" value="1"/>
</dbReference>
<evidence type="ECO:0000259" key="11">
    <source>
        <dbReference type="PROSITE" id="PS51163"/>
    </source>
</evidence>
<dbReference type="InterPro" id="IPR017968">
    <property type="entry name" value="Acylphosphatase_CS"/>
</dbReference>
<dbReference type="SUPFAM" id="SSF55821">
    <property type="entry name" value="YrdC/RibB"/>
    <property type="match status" value="1"/>
</dbReference>
<dbReference type="Pfam" id="PF22521">
    <property type="entry name" value="HypF_C_2"/>
    <property type="match status" value="1"/>
</dbReference>
<dbReference type="Gene3D" id="3.30.420.40">
    <property type="match status" value="1"/>
</dbReference>
<dbReference type="OrthoDB" id="9808093at2"/>
<dbReference type="Gene3D" id="3.90.870.50">
    <property type="match status" value="1"/>
</dbReference>
<keyword evidence="5" id="KW-0863">Zinc-finger</keyword>
<evidence type="ECO:0000256" key="3">
    <source>
        <dbReference type="ARBA" id="ARBA00022598"/>
    </source>
</evidence>
<evidence type="ECO:0000256" key="2">
    <source>
        <dbReference type="ARBA" id="ARBA00008097"/>
    </source>
</evidence>
<dbReference type="EMBL" id="FQVN01000015">
    <property type="protein sequence ID" value="SHG85163.1"/>
    <property type="molecule type" value="Genomic_DNA"/>
</dbReference>
<keyword evidence="4" id="KW-0479">Metal-binding</keyword>
<dbReference type="GO" id="GO:0003998">
    <property type="term" value="F:acylphosphatase activity"/>
    <property type="evidence" value="ECO:0007669"/>
    <property type="project" value="UniProtKB-EC"/>
</dbReference>
<feature type="active site" evidence="9">
    <location>
        <position position="45"/>
    </location>
</feature>
<organism evidence="12 13">
    <name type="scientific">Streptoalloteichus hindustanus</name>
    <dbReference type="NCBI Taxonomy" id="2017"/>
    <lineage>
        <taxon>Bacteria</taxon>
        <taxon>Bacillati</taxon>
        <taxon>Actinomycetota</taxon>
        <taxon>Actinomycetes</taxon>
        <taxon>Pseudonocardiales</taxon>
        <taxon>Pseudonocardiaceae</taxon>
        <taxon>Streptoalloteichus</taxon>
    </lineage>
</organism>
<keyword evidence="13" id="KW-1185">Reference proteome</keyword>
<evidence type="ECO:0000256" key="1">
    <source>
        <dbReference type="ARBA" id="ARBA00004711"/>
    </source>
</evidence>
<dbReference type="InterPro" id="IPR004421">
    <property type="entry name" value="Carbamoyltransferase_HypF"/>
</dbReference>
<accession>A0A1M5N819</accession>
<dbReference type="EC" id="6.2.-.-" evidence="8"/>
<dbReference type="InterPro" id="IPR036046">
    <property type="entry name" value="Acylphosphatase-like_dom_sf"/>
</dbReference>
<dbReference type="SUPFAM" id="SSF54975">
    <property type="entry name" value="Acylphosphatase/BLUF domain-like"/>
    <property type="match status" value="1"/>
</dbReference>
<keyword evidence="9" id="KW-0378">Hydrolase</keyword>
<evidence type="ECO:0000256" key="4">
    <source>
        <dbReference type="ARBA" id="ARBA00022723"/>
    </source>
</evidence>
<dbReference type="GO" id="GO:0051604">
    <property type="term" value="P:protein maturation"/>
    <property type="evidence" value="ECO:0007669"/>
    <property type="project" value="TreeGrafter"/>
</dbReference>
<dbReference type="InterPro" id="IPR011125">
    <property type="entry name" value="Znf_HypF"/>
</dbReference>
<sequence length="777" mass="82456">MAATSGEGHHTAARIEVHGLVQGVGFRSFVYRLATALGLSGDVRNDGGRVVVRAAGPAAALSALASRLAREAPPAARVGSVVVAELPDHVLWERGFRVVDSTRDDAEPGAPREVAPDLATCADCLTELFDQDDRRYRYPFLNCAECGPRATVIEDLPYDRAHTTLRHFPLCPKCAEEYHDPTNRRCRAEPTACPTCGPQLVWNPRGSRVATHLADAALVAAEQVVAGGGVIAVKGVGGYQLVCDAAEETAVRRLRRVKGQPHRPFPVMVRDLAAARSLAALDADATALLNSPARPVVLLPDRVPDGVAASVAPGLAELGVQLPHSPLHHLLMADLDRPLVITSGNRGGEPVIVEDEHAQSVLGAVVDGVLAHDRPVWARYEDSVRRVVAGRPTTLRRARGHAPAPLRMPLTAPGPVLAVGAQLAHTAALTLGDHVALTPHGGDLTTPSAVATFQDTITRFTRLHGVEPEVVAHDLCPAYVTSQYAREFAAERRIGVQHQHAHAVATAAEHRVTGPFLGVVYDGTGLGEDGTLWGGEVLLADYRTYRRLARFGTAPLPGGEAAARRPAWTALGYLLGAERLGNHITPSVAPDLLERRPADEVAGIRRMLVAGVNCPRSSSVARLFDAVASLLGLCDEAGYPGEAALRLEGAAGGRTDQPALGWRLVCRDEEWVYDPVPTLWDVLVAATDSPPELVAARFHTTMTEVTTALVTRCASATGVRTVCLGGEVFQNRLLTASVVRELTREGMEVLVGERVPAHDGGISYGQAVVAAARLAGE</sequence>
<evidence type="ECO:0000256" key="9">
    <source>
        <dbReference type="PROSITE-ProRule" id="PRU00520"/>
    </source>
</evidence>
<dbReference type="InterPro" id="IPR006070">
    <property type="entry name" value="Sua5-like_dom"/>
</dbReference>